<gene>
    <name evidence="2" type="ORF">NDU88_005340</name>
</gene>
<protein>
    <submittedName>
        <fullName evidence="2">Uncharacterized protein</fullName>
    </submittedName>
</protein>
<evidence type="ECO:0000256" key="1">
    <source>
        <dbReference type="SAM" id="SignalP"/>
    </source>
</evidence>
<dbReference type="EMBL" id="JANPWB010000007">
    <property type="protein sequence ID" value="KAJ1173508.1"/>
    <property type="molecule type" value="Genomic_DNA"/>
</dbReference>
<keyword evidence="1" id="KW-0732">Signal</keyword>
<reference evidence="2" key="1">
    <citation type="journal article" date="2022" name="bioRxiv">
        <title>Sequencing and chromosome-scale assembly of the giantPleurodeles waltlgenome.</title>
        <authorList>
            <person name="Brown T."/>
            <person name="Elewa A."/>
            <person name="Iarovenko S."/>
            <person name="Subramanian E."/>
            <person name="Araus A.J."/>
            <person name="Petzold A."/>
            <person name="Susuki M."/>
            <person name="Suzuki K.-i.T."/>
            <person name="Hayashi T."/>
            <person name="Toyoda A."/>
            <person name="Oliveira C."/>
            <person name="Osipova E."/>
            <person name="Leigh N.D."/>
            <person name="Simon A."/>
            <person name="Yun M.H."/>
        </authorList>
    </citation>
    <scope>NUCLEOTIDE SEQUENCE</scope>
    <source>
        <strain evidence="2">20211129_DDA</strain>
        <tissue evidence="2">Liver</tissue>
    </source>
</reference>
<dbReference type="Proteomes" id="UP001066276">
    <property type="component" value="Chromosome 4_1"/>
</dbReference>
<comment type="caution">
    <text evidence="2">The sequence shown here is derived from an EMBL/GenBank/DDBJ whole genome shotgun (WGS) entry which is preliminary data.</text>
</comment>
<keyword evidence="3" id="KW-1185">Reference proteome</keyword>
<evidence type="ECO:0000313" key="3">
    <source>
        <dbReference type="Proteomes" id="UP001066276"/>
    </source>
</evidence>
<name>A0AAV7TAC0_PLEWA</name>
<evidence type="ECO:0000313" key="2">
    <source>
        <dbReference type="EMBL" id="KAJ1173508.1"/>
    </source>
</evidence>
<sequence>MPRPRAVLLTIFLCHCVSYTEDFQVAGVALTAGESHKLDDAGGLFSTRGDEKQWAECAWNVPAPDPAIIGRQEEKEEDPCGDMLSLKERTPTLQVDAEKEENIQSVKRPVSLCQQMREGGCPEPCCCKCAPRRSPLRRQRTQPCSRWNVAKASA</sequence>
<accession>A0AAV7TAC0</accession>
<organism evidence="2 3">
    <name type="scientific">Pleurodeles waltl</name>
    <name type="common">Iberian ribbed newt</name>
    <dbReference type="NCBI Taxonomy" id="8319"/>
    <lineage>
        <taxon>Eukaryota</taxon>
        <taxon>Metazoa</taxon>
        <taxon>Chordata</taxon>
        <taxon>Craniata</taxon>
        <taxon>Vertebrata</taxon>
        <taxon>Euteleostomi</taxon>
        <taxon>Amphibia</taxon>
        <taxon>Batrachia</taxon>
        <taxon>Caudata</taxon>
        <taxon>Salamandroidea</taxon>
        <taxon>Salamandridae</taxon>
        <taxon>Pleurodelinae</taxon>
        <taxon>Pleurodeles</taxon>
    </lineage>
</organism>
<feature type="chain" id="PRO_5043529654" evidence="1">
    <location>
        <begin position="23"/>
        <end position="154"/>
    </location>
</feature>
<feature type="signal peptide" evidence="1">
    <location>
        <begin position="1"/>
        <end position="22"/>
    </location>
</feature>
<proteinExistence type="predicted"/>
<dbReference type="AlphaFoldDB" id="A0AAV7TAC0"/>